<proteinExistence type="predicted"/>
<sequence>MSWTQKQFALPSKSRGSYLITDTVLKELPEIKDYKVGLINLFVQHTSCALSLNENWDEDVREDMSDALDRIAPEDRKGNLYRHSAEGLDDMPAHIKSALVGASVTIPIQNGRLATGTWQGIWYLEFRSSKHTRSQYTNGTTAASVPPPSGISYPNPTGVSTSYATKSYNASAASTYLVQTDFSDERLALLWDQVGPIATGPVTTTVSPTPEPSKFASPGVFHPYIPSYEPGLNNVTLPANFIWGVASSAFQVEGAANAEGKGPSIWDLLSHRVPNEVADNTTADVVAEHYYLYKQDFARLKALGIPAFSPSISWPRIFPFGKGPINEAGVAHYDDVIAELVKNGIKPAVTLFHWDTPLALFDEYGGWTDRQIIDDYFNYATFIIQRYDEYVGHWFTINEPQYCNW</sequence>
<keyword evidence="2" id="KW-1185">Reference proteome</keyword>
<protein>
    <submittedName>
        <fullName evidence="1">Uncharacterized protein</fullName>
    </submittedName>
</protein>
<accession>A0ACC3SEB2</accession>
<evidence type="ECO:0000313" key="1">
    <source>
        <dbReference type="EMBL" id="KAK8209073.1"/>
    </source>
</evidence>
<dbReference type="Proteomes" id="UP001320706">
    <property type="component" value="Unassembled WGS sequence"/>
</dbReference>
<dbReference type="EMBL" id="JAMKPW020000017">
    <property type="protein sequence ID" value="KAK8209073.1"/>
    <property type="molecule type" value="Genomic_DNA"/>
</dbReference>
<reference evidence="1" key="1">
    <citation type="submission" date="2024-02" db="EMBL/GenBank/DDBJ databases">
        <title>Metagenome Assembled Genome of Zalaria obscura JY119.</title>
        <authorList>
            <person name="Vighnesh L."/>
            <person name="Jagadeeshwari U."/>
            <person name="Venkata Ramana C."/>
            <person name="Sasikala C."/>
        </authorList>
    </citation>
    <scope>NUCLEOTIDE SEQUENCE</scope>
    <source>
        <strain evidence="1">JY119</strain>
    </source>
</reference>
<name>A0ACC3SEB2_9PEZI</name>
<gene>
    <name evidence="1" type="ORF">M8818_003767</name>
</gene>
<organism evidence="1 2">
    <name type="scientific">Zalaria obscura</name>
    <dbReference type="NCBI Taxonomy" id="2024903"/>
    <lineage>
        <taxon>Eukaryota</taxon>
        <taxon>Fungi</taxon>
        <taxon>Dikarya</taxon>
        <taxon>Ascomycota</taxon>
        <taxon>Pezizomycotina</taxon>
        <taxon>Dothideomycetes</taxon>
        <taxon>Dothideomycetidae</taxon>
        <taxon>Dothideales</taxon>
        <taxon>Zalariaceae</taxon>
        <taxon>Zalaria</taxon>
    </lineage>
</organism>
<comment type="caution">
    <text evidence="1">The sequence shown here is derived from an EMBL/GenBank/DDBJ whole genome shotgun (WGS) entry which is preliminary data.</text>
</comment>
<evidence type="ECO:0000313" key="2">
    <source>
        <dbReference type="Proteomes" id="UP001320706"/>
    </source>
</evidence>